<accession>A0AAD3TYZ4</accession>
<name>A0AAD3TYZ4_9TREE</name>
<organism evidence="3 4">
    <name type="scientific">Cutaneotrichosporon spelunceum</name>
    <dbReference type="NCBI Taxonomy" id="1672016"/>
    <lineage>
        <taxon>Eukaryota</taxon>
        <taxon>Fungi</taxon>
        <taxon>Dikarya</taxon>
        <taxon>Basidiomycota</taxon>
        <taxon>Agaricomycotina</taxon>
        <taxon>Tremellomycetes</taxon>
        <taxon>Trichosporonales</taxon>
        <taxon>Trichosporonaceae</taxon>
        <taxon>Cutaneotrichosporon</taxon>
    </lineage>
</organism>
<keyword evidence="4" id="KW-1185">Reference proteome</keyword>
<evidence type="ECO:0000259" key="2">
    <source>
        <dbReference type="SMART" id="SM00757"/>
    </source>
</evidence>
<dbReference type="SMART" id="SM00757">
    <property type="entry name" value="CRA"/>
    <property type="match status" value="1"/>
</dbReference>
<dbReference type="InterPro" id="IPR013144">
    <property type="entry name" value="CRA_dom"/>
</dbReference>
<gene>
    <name evidence="3" type="ORF">CspeluHIS016_0800500</name>
</gene>
<dbReference type="Pfam" id="PF10607">
    <property type="entry name" value="CTLH"/>
    <property type="match status" value="1"/>
</dbReference>
<protein>
    <recommendedName>
        <fullName evidence="2">CRA domain-containing protein</fullName>
    </recommendedName>
</protein>
<dbReference type="AlphaFoldDB" id="A0AAD3TYZ4"/>
<comment type="caution">
    <text evidence="3">The sequence shown here is derived from an EMBL/GenBank/DDBJ whole genome shotgun (WGS) entry which is preliminary data.</text>
</comment>
<reference evidence="3" key="2">
    <citation type="submission" date="2023-06" db="EMBL/GenBank/DDBJ databases">
        <authorList>
            <person name="Kobayashi Y."/>
            <person name="Kayamori A."/>
            <person name="Aoki K."/>
            <person name="Shiwa Y."/>
            <person name="Fujita N."/>
            <person name="Sugita T."/>
            <person name="Iwasaki W."/>
            <person name="Tanaka N."/>
            <person name="Takashima M."/>
        </authorList>
    </citation>
    <scope>NUCLEOTIDE SEQUENCE</scope>
    <source>
        <strain evidence="3">HIS016</strain>
    </source>
</reference>
<dbReference type="Proteomes" id="UP001222932">
    <property type="component" value="Unassembled WGS sequence"/>
</dbReference>
<feature type="domain" description="CRA" evidence="2">
    <location>
        <begin position="189"/>
        <end position="283"/>
    </location>
</feature>
<evidence type="ECO:0000313" key="4">
    <source>
        <dbReference type="Proteomes" id="UP001222932"/>
    </source>
</evidence>
<feature type="region of interest" description="Disordered" evidence="1">
    <location>
        <begin position="33"/>
        <end position="52"/>
    </location>
</feature>
<evidence type="ECO:0000313" key="3">
    <source>
        <dbReference type="EMBL" id="GMK59444.1"/>
    </source>
</evidence>
<sequence>MDKARASNLHDIVVDYVINNAYAGTAAVLARTPAPGTPSSSPTPQEAPTTPSLIEQLAERSKCTEAMEVDVDDSPDVLSLTVLERLARRREIIEHILSGAIAPAVDALNTHFPAVLTPAPANTSPRARGDSHATPVFAKSTEPEHVALNLQIQSFIEHFRQIVPSAPSSPTSSIGSLNGSSSAPLDAALNVLAAINTAASKLPSYPRSVYLQEFRDVGGLLAYTDPENSELAGFLDQKRRVALAAQVNAAILHSEGRATQSYLEQIARRTSAIYETITERDIDPQPVWAGTDAKGAGAAYRIAEQLKRRPFQKGGFNLHEYVWEMA</sequence>
<feature type="compositionally biased region" description="Low complexity" evidence="1">
    <location>
        <begin position="33"/>
        <end position="44"/>
    </location>
</feature>
<dbReference type="EMBL" id="BTCM01000008">
    <property type="protein sequence ID" value="GMK59444.1"/>
    <property type="molecule type" value="Genomic_DNA"/>
</dbReference>
<evidence type="ECO:0000256" key="1">
    <source>
        <dbReference type="SAM" id="MobiDB-lite"/>
    </source>
</evidence>
<proteinExistence type="predicted"/>
<dbReference type="InterPro" id="IPR024964">
    <property type="entry name" value="CTLH/CRA"/>
</dbReference>
<reference evidence="3" key="1">
    <citation type="journal article" date="2023" name="BMC Genomics">
        <title>Chromosome-level genome assemblies of Cutaneotrichosporon spp. (Trichosporonales, Basidiomycota) reveal imbalanced evolution between nucleotide sequences and chromosome synteny.</title>
        <authorList>
            <person name="Kobayashi Y."/>
            <person name="Kayamori A."/>
            <person name="Aoki K."/>
            <person name="Shiwa Y."/>
            <person name="Matsutani M."/>
            <person name="Fujita N."/>
            <person name="Sugita T."/>
            <person name="Iwasaki W."/>
            <person name="Tanaka N."/>
            <person name="Takashima M."/>
        </authorList>
    </citation>
    <scope>NUCLEOTIDE SEQUENCE</scope>
    <source>
        <strain evidence="3">HIS016</strain>
    </source>
</reference>